<reference evidence="1 2" key="1">
    <citation type="submission" date="2018-09" db="EMBL/GenBank/DDBJ databases">
        <title>Discovery and Ecogenomic Context for Candidatus Cryosericales, a Global Caldiserica Order Active in Thawing Permafrost.</title>
        <authorList>
            <person name="Martinez M.A."/>
            <person name="Woodcroft B.J."/>
            <person name="Ignacio Espinoza J.C."/>
            <person name="Zayed A."/>
            <person name="Singleton C.M."/>
            <person name="Boyd J."/>
            <person name="Li Y.-F."/>
            <person name="Purvine S."/>
            <person name="Maughan H."/>
            <person name="Hodgkins S.B."/>
            <person name="Anderson D."/>
            <person name="Sederholm M."/>
            <person name="Temperton B."/>
            <person name="Saleska S.R."/>
            <person name="Tyson G.W."/>
            <person name="Rich V.I."/>
        </authorList>
    </citation>
    <scope>NUCLEOTIDE SEQUENCE [LARGE SCALE GENOMIC DNA]</scope>
    <source>
        <strain evidence="1 2">SMC5</strain>
    </source>
</reference>
<name>A0A398D243_9BACT</name>
<evidence type="ECO:0000313" key="2">
    <source>
        <dbReference type="Proteomes" id="UP000266489"/>
    </source>
</evidence>
<proteinExistence type="predicted"/>
<accession>A0A398D243</accession>
<sequence length="82" mass="8548">MVPKAPAVLVRTSIVGDLVLVLLVVLQAETGAPRVTDVVEVSVPRDQAEAPAQCTVPVEDTVILAITGAARAVPTTTNFDRD</sequence>
<evidence type="ECO:0000313" key="1">
    <source>
        <dbReference type="EMBL" id="RIE09025.1"/>
    </source>
</evidence>
<dbReference type="Proteomes" id="UP000266489">
    <property type="component" value="Unassembled WGS sequence"/>
</dbReference>
<organism evidence="1 2">
    <name type="scientific">Candidatus Cryosericum odellii</name>
    <dbReference type="NCBI Taxonomy" id="2290917"/>
    <lineage>
        <taxon>Bacteria</taxon>
        <taxon>Pseudomonadati</taxon>
        <taxon>Caldisericota/Cryosericota group</taxon>
        <taxon>Candidatus Cryosericota</taxon>
        <taxon>Candidatus Cryosericia</taxon>
        <taxon>Candidatus Cryosericales</taxon>
        <taxon>Candidatus Cryosericaceae</taxon>
        <taxon>Candidatus Cryosericum</taxon>
    </lineage>
</organism>
<comment type="caution">
    <text evidence="1">The sequence shown here is derived from an EMBL/GenBank/DDBJ whole genome shotgun (WGS) entry which is preliminary data.</text>
</comment>
<gene>
    <name evidence="1" type="ORF">SMC5_07390</name>
</gene>
<dbReference type="AlphaFoldDB" id="A0A398D243"/>
<dbReference type="EMBL" id="QXIU01000183">
    <property type="protein sequence ID" value="RIE09025.1"/>
    <property type="molecule type" value="Genomic_DNA"/>
</dbReference>
<protein>
    <submittedName>
        <fullName evidence="1">Uncharacterized protein</fullName>
    </submittedName>
</protein>